<keyword evidence="16" id="KW-0464">Manganese</keyword>
<organism evidence="24 25">
    <name type="scientific">Galemys pyrenaicus</name>
    <name type="common">Iberian desman</name>
    <name type="synonym">Pyrenean desman</name>
    <dbReference type="NCBI Taxonomy" id="202257"/>
    <lineage>
        <taxon>Eukaryota</taxon>
        <taxon>Metazoa</taxon>
        <taxon>Chordata</taxon>
        <taxon>Craniata</taxon>
        <taxon>Vertebrata</taxon>
        <taxon>Euteleostomi</taxon>
        <taxon>Mammalia</taxon>
        <taxon>Eutheria</taxon>
        <taxon>Laurasiatheria</taxon>
        <taxon>Eulipotyphla</taxon>
        <taxon>Talpidae</taxon>
        <taxon>Galemys</taxon>
    </lineage>
</organism>
<keyword evidence="13" id="KW-0333">Golgi apparatus</keyword>
<dbReference type="GO" id="GO:0003827">
    <property type="term" value="F:alpha-1,3-mannosylglycoprotein 2-beta-N-acetylglucosaminyltransferase activity"/>
    <property type="evidence" value="ECO:0007669"/>
    <property type="project" value="UniProtKB-EC"/>
</dbReference>
<evidence type="ECO:0000256" key="8">
    <source>
        <dbReference type="ARBA" id="ARBA00022679"/>
    </source>
</evidence>
<evidence type="ECO:0000256" key="18">
    <source>
        <dbReference type="ARBA" id="ARBA00038949"/>
    </source>
</evidence>
<evidence type="ECO:0000256" key="3">
    <source>
        <dbReference type="ARBA" id="ARBA00004556"/>
    </source>
</evidence>
<dbReference type="GO" id="GO:0046872">
    <property type="term" value="F:metal ion binding"/>
    <property type="evidence" value="ECO:0007669"/>
    <property type="project" value="UniProtKB-KW"/>
</dbReference>
<dbReference type="InterPro" id="IPR004139">
    <property type="entry name" value="Glyco_trans_13"/>
</dbReference>
<evidence type="ECO:0000256" key="16">
    <source>
        <dbReference type="ARBA" id="ARBA00023211"/>
    </source>
</evidence>
<evidence type="ECO:0000313" key="25">
    <source>
        <dbReference type="Proteomes" id="UP000700334"/>
    </source>
</evidence>
<evidence type="ECO:0000256" key="22">
    <source>
        <dbReference type="SAM" id="MobiDB-lite"/>
    </source>
</evidence>
<evidence type="ECO:0000256" key="19">
    <source>
        <dbReference type="ARBA" id="ARBA00041712"/>
    </source>
</evidence>
<dbReference type="AlphaFoldDB" id="A0A8J6AKL1"/>
<keyword evidence="10" id="KW-0479">Metal-binding</keyword>
<feature type="transmembrane region" description="Helical" evidence="23">
    <location>
        <begin position="296"/>
        <end position="319"/>
    </location>
</feature>
<dbReference type="SUPFAM" id="SSF53448">
    <property type="entry name" value="Nucleotide-diphospho-sugar transferases"/>
    <property type="match status" value="1"/>
</dbReference>
<feature type="transmembrane region" description="Helical" evidence="23">
    <location>
        <begin position="97"/>
        <end position="117"/>
    </location>
</feature>
<comment type="pathway">
    <text evidence="4">Protein modification; protein glycosylation.</text>
</comment>
<evidence type="ECO:0000256" key="17">
    <source>
        <dbReference type="ARBA" id="ARBA00037706"/>
    </source>
</evidence>
<keyword evidence="11" id="KW-0735">Signal-anchor</keyword>
<keyword evidence="6" id="KW-0963">Cytoplasm</keyword>
<dbReference type="UniPathway" id="UPA00378"/>
<dbReference type="CDD" id="cd02514">
    <property type="entry name" value="GT13_GLCNAC-TI"/>
    <property type="match status" value="1"/>
</dbReference>
<evidence type="ECO:0000256" key="4">
    <source>
        <dbReference type="ARBA" id="ARBA00004922"/>
    </source>
</evidence>
<protein>
    <recommendedName>
        <fullName evidence="21">Alpha-1,3-mannosyl-glycoprotein 2-beta-N-acetylglucosaminyltransferase</fullName>
        <ecNumber evidence="18">2.4.1.101</ecNumber>
    </recommendedName>
    <alternativeName>
        <fullName evidence="19">N-glycosyl-oligosaccharide-glycoprotein N-acetylglucosaminyltransferase I</fullName>
    </alternativeName>
</protein>
<dbReference type="Gene3D" id="3.10.180.20">
    <property type="entry name" value="N-Acetylglucosaminyltransferase I, Domain 2"/>
    <property type="match status" value="1"/>
</dbReference>
<comment type="catalytic activity">
    <reaction evidence="20">
        <text>N(4)-(alpha-D-Man-(1-&gt;3)-[alpha-D-Man-(1-&gt;3)-[alpha-D-Man-(1-&gt;6)]-alpha-D-Man-(1-&gt;6)]-beta-D-Man-(1-&gt;4)-beta-D-GlcNAc-(1-&gt;4)-beta-D-GlcNAc)-L-asparaginyl-[protein] (N-glucan mannose isomer 5A1,2) + UDP-N-acetyl-alpha-D-glucosamine = N(4)-{beta-D-GlcNAc-(1-&gt;2)-alpha-D-Man-(1-&gt;3)-[alpha-D-Man-(1-&gt;3)-[alpha-D-Man-(1-&gt;6)]-alpha-D-Man-(1-&gt;6)]-beta-D-Man-(1-&gt;4)-beta-D-GlcNAc-(1-&gt;4)-beta-D-GlcNAc}-L-asparaginyl-[protein] + UDP + H(+)</text>
        <dbReference type="Rhea" id="RHEA:11456"/>
        <dbReference type="Rhea" id="RHEA-COMP:14367"/>
        <dbReference type="Rhea" id="RHEA-COMP:14368"/>
        <dbReference type="ChEBI" id="CHEBI:15378"/>
        <dbReference type="ChEBI" id="CHEBI:57705"/>
        <dbReference type="ChEBI" id="CHEBI:58223"/>
        <dbReference type="ChEBI" id="CHEBI:59087"/>
        <dbReference type="ChEBI" id="CHEBI:60625"/>
        <dbReference type="EC" id="2.4.1.101"/>
    </reaction>
</comment>
<dbReference type="InterPro" id="IPR052261">
    <property type="entry name" value="Glycosyltransferase_13"/>
</dbReference>
<dbReference type="Pfam" id="PF03071">
    <property type="entry name" value="GNT-I"/>
    <property type="match status" value="1"/>
</dbReference>
<dbReference type="EC" id="2.4.1.101" evidence="18"/>
<gene>
    <name evidence="24" type="ORF">J0S82_016828</name>
</gene>
<comment type="function">
    <text evidence="17">Initiates complex N-linked carbohydrate formation. Essential for the conversion of high-mannose to hybrid and complex N-glycans.</text>
</comment>
<evidence type="ECO:0000256" key="11">
    <source>
        <dbReference type="ARBA" id="ARBA00022968"/>
    </source>
</evidence>
<keyword evidence="14 23" id="KW-0472">Membrane</keyword>
<evidence type="ECO:0000256" key="13">
    <source>
        <dbReference type="ARBA" id="ARBA00023034"/>
    </source>
</evidence>
<evidence type="ECO:0000256" key="10">
    <source>
        <dbReference type="ARBA" id="ARBA00022723"/>
    </source>
</evidence>
<dbReference type="Proteomes" id="UP000700334">
    <property type="component" value="Unassembled WGS sequence"/>
</dbReference>
<dbReference type="FunFam" id="3.90.550.10:FF:000055">
    <property type="entry name" value="Alpha-1,3-mannosyl-glycoprotein 2-beta-N-acetylglucosaminyltransferase"/>
    <property type="match status" value="1"/>
</dbReference>
<dbReference type="GO" id="GO:0006487">
    <property type="term" value="P:protein N-linked glycosylation"/>
    <property type="evidence" value="ECO:0007669"/>
    <property type="project" value="TreeGrafter"/>
</dbReference>
<comment type="subcellular location">
    <subcellularLocation>
        <location evidence="3">Cytoplasm</location>
        <location evidence="3">Perinuclear region</location>
    </subcellularLocation>
    <subcellularLocation>
        <location evidence="2">Golgi apparatus membrane</location>
        <topology evidence="2">Single-pass type II membrane protein</topology>
    </subcellularLocation>
</comment>
<dbReference type="PANTHER" id="PTHR10468">
    <property type="entry name" value="PROTEIN O-LINKED-MANNOSE BETA-1,2-N-ACETYLGLUCOSAMINYLTRANSFERASE 1/ALPHA-1,3-MANNOSYL-GLYCOPROTEIN 2-BETA-N-ACETYLGLUCOSAMINYLTRANSFERASE"/>
    <property type="match status" value="1"/>
</dbReference>
<keyword evidence="7" id="KW-0328">Glycosyltransferase</keyword>
<dbReference type="PANTHER" id="PTHR10468:SF0">
    <property type="entry name" value="ALPHA-1,3-MANNOSYL-GLYCOPROTEIN 2-BETA-N-ACETYLGLUCOSAMINYLTRANSFERASE"/>
    <property type="match status" value="1"/>
</dbReference>
<evidence type="ECO:0000256" key="6">
    <source>
        <dbReference type="ARBA" id="ARBA00022490"/>
    </source>
</evidence>
<evidence type="ECO:0000256" key="20">
    <source>
        <dbReference type="ARBA" id="ARBA00049421"/>
    </source>
</evidence>
<evidence type="ECO:0000256" key="12">
    <source>
        <dbReference type="ARBA" id="ARBA00022989"/>
    </source>
</evidence>
<reference evidence="24" key="1">
    <citation type="journal article" date="2021" name="Evol. Appl.">
        <title>The genome of the Pyrenean desman and the effects of bottlenecks and inbreeding on the genomic landscape of an endangered species.</title>
        <authorList>
            <person name="Escoda L."/>
            <person name="Castresana J."/>
        </authorList>
    </citation>
    <scope>NUCLEOTIDE SEQUENCE</scope>
    <source>
        <strain evidence="24">IBE-C5619</strain>
    </source>
</reference>
<dbReference type="OrthoDB" id="440755at2759"/>
<feature type="region of interest" description="Disordered" evidence="22">
    <location>
        <begin position="18"/>
        <end position="48"/>
    </location>
</feature>
<evidence type="ECO:0000256" key="9">
    <source>
        <dbReference type="ARBA" id="ARBA00022692"/>
    </source>
</evidence>
<keyword evidence="8" id="KW-0808">Transferase</keyword>
<dbReference type="FunFam" id="3.10.180.20:FF:000001">
    <property type="entry name" value="alpha-1,3-mannosyl-glycoprotein 2-beta-N-acetylglucosaminyltransferase"/>
    <property type="match status" value="1"/>
</dbReference>
<evidence type="ECO:0000256" key="2">
    <source>
        <dbReference type="ARBA" id="ARBA00004323"/>
    </source>
</evidence>
<keyword evidence="15" id="KW-1015">Disulfide bond</keyword>
<evidence type="ECO:0000313" key="24">
    <source>
        <dbReference type="EMBL" id="KAG8520020.1"/>
    </source>
</evidence>
<keyword evidence="25" id="KW-1185">Reference proteome</keyword>
<sequence>MCKWAHLSWDTGINGRRHEDARTVRTKRTNRPDSSSSSSSSREKQQPRGWEHLRLDMGLNGQHHEDASTDQREQQDQQAAAVAKQLRAALLLSSHSAALAAPLLLLLYVPLLSLLLASCDAAFIGLCPNPDMWQPDYRPDFNSIIQQKTQQEMSQNSIRQATLKTASAAEELPDKWPHSCSSASVTKLQLERGVVSGSPASQCGSPSEENFYVAVCCLDCGMDQSDVSYGLIDTRTLPFTTKSTQPWTLDLDERREATLGVSGILRFGNRVLDGALMTTTRGATERREKRMLKKQSAGLVLWGAILFVAWNALLLLFFWTRPAPSRLPSDSALDDDPAGLTREVIRLAQDAEVELERQRGLLQQIRDHHVRWNQRWRVPSVAPPNPVTSPPAVIPILVIACDRSTVRRCLDKLLHYRPSAERFPIIVSQDCGHEETAQVIASYGSTVTHIRQPDLSTIPVPPDHRKFQGYYKIARHYRWALGQVFHSFKFPAAVVVEDDLEVAPDFFEYFQATYPLLRADPSLWCVSAWNDNGKEQMVDSSKPELLYRTDFFPGLGWLLLAELWAELEPKWPKAFWDDWMRRPEQRQGRACVRPEISRTMTFGRRGVSHGQFFDQHLKFIKLNQHFVPFTQLDLSYLRREAYDRDFLARVYGAPLLQVEKVRTSERQELGEVRVQYTGRDSFKAFAKALGVMDDLKSGVPRAGYRGIVSFLFRGRRVHLAPPQTWVGYDPSWN</sequence>
<proteinExistence type="inferred from homology"/>
<accession>A0A8J6AKL1</accession>
<keyword evidence="12 23" id="KW-1133">Transmembrane helix</keyword>
<comment type="cofactor">
    <cofactor evidence="1">
        <name>Mn(2+)</name>
        <dbReference type="ChEBI" id="CHEBI:29035"/>
    </cofactor>
</comment>
<dbReference type="GO" id="GO:0000139">
    <property type="term" value="C:Golgi membrane"/>
    <property type="evidence" value="ECO:0007669"/>
    <property type="project" value="UniProtKB-SubCell"/>
</dbReference>
<name>A0A8J6AKL1_GALPY</name>
<keyword evidence="9 23" id="KW-0812">Transmembrane</keyword>
<comment type="similarity">
    <text evidence="5">Belongs to the glycosyltransferase 13 family.</text>
</comment>
<dbReference type="EMBL" id="JAGFMF010011585">
    <property type="protein sequence ID" value="KAG8520020.1"/>
    <property type="molecule type" value="Genomic_DNA"/>
</dbReference>
<evidence type="ECO:0000256" key="7">
    <source>
        <dbReference type="ARBA" id="ARBA00022676"/>
    </source>
</evidence>
<dbReference type="InterPro" id="IPR029044">
    <property type="entry name" value="Nucleotide-diphossugar_trans"/>
</dbReference>
<evidence type="ECO:0000256" key="15">
    <source>
        <dbReference type="ARBA" id="ARBA00023157"/>
    </source>
</evidence>
<dbReference type="Gene3D" id="3.90.550.10">
    <property type="entry name" value="Spore Coat Polysaccharide Biosynthesis Protein SpsA, Chain A"/>
    <property type="match status" value="1"/>
</dbReference>
<evidence type="ECO:0000256" key="5">
    <source>
        <dbReference type="ARBA" id="ARBA00006492"/>
    </source>
</evidence>
<evidence type="ECO:0000256" key="1">
    <source>
        <dbReference type="ARBA" id="ARBA00001936"/>
    </source>
</evidence>
<evidence type="ECO:0000256" key="23">
    <source>
        <dbReference type="SAM" id="Phobius"/>
    </source>
</evidence>
<dbReference type="GO" id="GO:0048471">
    <property type="term" value="C:perinuclear region of cytoplasm"/>
    <property type="evidence" value="ECO:0007669"/>
    <property type="project" value="UniProtKB-SubCell"/>
</dbReference>
<evidence type="ECO:0000256" key="14">
    <source>
        <dbReference type="ARBA" id="ARBA00023136"/>
    </source>
</evidence>
<evidence type="ECO:0000256" key="21">
    <source>
        <dbReference type="ARBA" id="ARBA00069743"/>
    </source>
</evidence>
<comment type="caution">
    <text evidence="24">The sequence shown here is derived from an EMBL/GenBank/DDBJ whole genome shotgun (WGS) entry which is preliminary data.</text>
</comment>